<accession>A0ABT6J9T3</accession>
<feature type="compositionally biased region" description="Polar residues" evidence="1">
    <location>
        <begin position="28"/>
        <end position="37"/>
    </location>
</feature>
<organism evidence="3 4">
    <name type="scientific">Luteimonas endophytica</name>
    <dbReference type="NCBI Taxonomy" id="3042023"/>
    <lineage>
        <taxon>Bacteria</taxon>
        <taxon>Pseudomonadati</taxon>
        <taxon>Pseudomonadota</taxon>
        <taxon>Gammaproteobacteria</taxon>
        <taxon>Lysobacterales</taxon>
        <taxon>Lysobacteraceae</taxon>
        <taxon>Luteimonas</taxon>
    </lineage>
</organism>
<proteinExistence type="predicted"/>
<evidence type="ECO:0000313" key="3">
    <source>
        <dbReference type="EMBL" id="MDH5823581.1"/>
    </source>
</evidence>
<gene>
    <name evidence="3" type="ORF">QFW77_11345</name>
</gene>
<comment type="caution">
    <text evidence="3">The sequence shown here is derived from an EMBL/GenBank/DDBJ whole genome shotgun (WGS) entry which is preliminary data.</text>
</comment>
<feature type="chain" id="PRO_5045250602" evidence="2">
    <location>
        <begin position="24"/>
        <end position="67"/>
    </location>
</feature>
<name>A0ABT6J9T3_9GAMM</name>
<dbReference type="RefSeq" id="WP_280574805.1">
    <property type="nucleotide sequence ID" value="NZ_JARXRM010000035.1"/>
</dbReference>
<dbReference type="EMBL" id="JARXRM010000035">
    <property type="protein sequence ID" value="MDH5823581.1"/>
    <property type="molecule type" value="Genomic_DNA"/>
</dbReference>
<keyword evidence="4" id="KW-1185">Reference proteome</keyword>
<dbReference type="PROSITE" id="PS51257">
    <property type="entry name" value="PROKAR_LIPOPROTEIN"/>
    <property type="match status" value="1"/>
</dbReference>
<dbReference type="Proteomes" id="UP001156940">
    <property type="component" value="Unassembled WGS sequence"/>
</dbReference>
<reference evidence="3 4" key="1">
    <citation type="submission" date="2023-04" db="EMBL/GenBank/DDBJ databases">
        <title>Luteimonas endophyticus RD2P54.</title>
        <authorList>
            <person name="Sun J.-Q."/>
        </authorList>
    </citation>
    <scope>NUCLEOTIDE SEQUENCE [LARGE SCALE GENOMIC DNA]</scope>
    <source>
        <strain evidence="3 4">RD2P54</strain>
    </source>
</reference>
<feature type="signal peptide" evidence="2">
    <location>
        <begin position="1"/>
        <end position="23"/>
    </location>
</feature>
<keyword evidence="2" id="KW-0732">Signal</keyword>
<evidence type="ECO:0000256" key="2">
    <source>
        <dbReference type="SAM" id="SignalP"/>
    </source>
</evidence>
<protein>
    <submittedName>
        <fullName evidence="3">Uncharacterized protein</fullName>
    </submittedName>
</protein>
<sequence length="67" mass="6719">MSPSPSRVLFLILALALALSACAREQNAAPSAATNGTDGPAALALDGSASPPVDRSRLDALVSCRVL</sequence>
<feature type="region of interest" description="Disordered" evidence="1">
    <location>
        <begin position="28"/>
        <end position="54"/>
    </location>
</feature>
<evidence type="ECO:0000256" key="1">
    <source>
        <dbReference type="SAM" id="MobiDB-lite"/>
    </source>
</evidence>
<evidence type="ECO:0000313" key="4">
    <source>
        <dbReference type="Proteomes" id="UP001156940"/>
    </source>
</evidence>